<dbReference type="InterPro" id="IPR002557">
    <property type="entry name" value="Chitin-bd_dom"/>
</dbReference>
<sequence>MRFSSLLFTLLPLFSRAQSDSDTDDAFASGQPGGELGWVVCQFATPEVWHFPYPGDCTKFIKCDIEHHLSTIYSCDKPLHFNPYIQTCDWSENAGCAFHV</sequence>
<evidence type="ECO:0000256" key="1">
    <source>
        <dbReference type="SAM" id="SignalP"/>
    </source>
</evidence>
<protein>
    <recommendedName>
        <fullName evidence="2">Chitin-binding type-2 domain-containing protein</fullName>
    </recommendedName>
</protein>
<dbReference type="SMART" id="SM00494">
    <property type="entry name" value="ChtBD2"/>
    <property type="match status" value="1"/>
</dbReference>
<feature type="signal peptide" evidence="1">
    <location>
        <begin position="1"/>
        <end position="19"/>
    </location>
</feature>
<dbReference type="SUPFAM" id="SSF57625">
    <property type="entry name" value="Invertebrate chitin-binding proteins"/>
    <property type="match status" value="1"/>
</dbReference>
<dbReference type="OrthoDB" id="6020543at2759"/>
<dbReference type="PROSITE" id="PS50940">
    <property type="entry name" value="CHIT_BIND_II"/>
    <property type="match status" value="1"/>
</dbReference>
<dbReference type="GO" id="GO:0005576">
    <property type="term" value="C:extracellular region"/>
    <property type="evidence" value="ECO:0007669"/>
    <property type="project" value="InterPro"/>
</dbReference>
<dbReference type="InterPro" id="IPR036508">
    <property type="entry name" value="Chitin-bd_dom_sf"/>
</dbReference>
<evidence type="ECO:0000313" key="4">
    <source>
        <dbReference type="Proteomes" id="UP000184383"/>
    </source>
</evidence>
<accession>A0A1L9R7C7</accession>
<evidence type="ECO:0000313" key="3">
    <source>
        <dbReference type="EMBL" id="OJJ30819.1"/>
    </source>
</evidence>
<dbReference type="GeneID" id="63752203"/>
<keyword evidence="4" id="KW-1185">Reference proteome</keyword>
<dbReference type="Gene3D" id="2.170.140.10">
    <property type="entry name" value="Chitin binding domain"/>
    <property type="match status" value="1"/>
</dbReference>
<dbReference type="Pfam" id="PF01607">
    <property type="entry name" value="CBM_14"/>
    <property type="match status" value="1"/>
</dbReference>
<reference evidence="4" key="1">
    <citation type="journal article" date="2017" name="Genome Biol.">
        <title>Comparative genomics reveals high biological diversity and specific adaptations in the industrially and medically important fungal genus Aspergillus.</title>
        <authorList>
            <person name="de Vries R.P."/>
            <person name="Riley R."/>
            <person name="Wiebenga A."/>
            <person name="Aguilar-Osorio G."/>
            <person name="Amillis S."/>
            <person name="Uchima C.A."/>
            <person name="Anderluh G."/>
            <person name="Asadollahi M."/>
            <person name="Askin M."/>
            <person name="Barry K."/>
            <person name="Battaglia E."/>
            <person name="Bayram O."/>
            <person name="Benocci T."/>
            <person name="Braus-Stromeyer S.A."/>
            <person name="Caldana C."/>
            <person name="Canovas D."/>
            <person name="Cerqueira G.C."/>
            <person name="Chen F."/>
            <person name="Chen W."/>
            <person name="Choi C."/>
            <person name="Clum A."/>
            <person name="Dos Santos R.A."/>
            <person name="Damasio A.R."/>
            <person name="Diallinas G."/>
            <person name="Emri T."/>
            <person name="Fekete E."/>
            <person name="Flipphi M."/>
            <person name="Freyberg S."/>
            <person name="Gallo A."/>
            <person name="Gournas C."/>
            <person name="Habgood R."/>
            <person name="Hainaut M."/>
            <person name="Harispe M.L."/>
            <person name="Henrissat B."/>
            <person name="Hilden K.S."/>
            <person name="Hope R."/>
            <person name="Hossain A."/>
            <person name="Karabika E."/>
            <person name="Karaffa L."/>
            <person name="Karanyi Z."/>
            <person name="Krasevec N."/>
            <person name="Kuo A."/>
            <person name="Kusch H."/>
            <person name="LaButti K."/>
            <person name="Lagendijk E.L."/>
            <person name="Lapidus A."/>
            <person name="Levasseur A."/>
            <person name="Lindquist E."/>
            <person name="Lipzen A."/>
            <person name="Logrieco A.F."/>
            <person name="MacCabe A."/>
            <person name="Maekelae M.R."/>
            <person name="Malavazi I."/>
            <person name="Melin P."/>
            <person name="Meyer V."/>
            <person name="Mielnichuk N."/>
            <person name="Miskei M."/>
            <person name="Molnar A.P."/>
            <person name="Mule G."/>
            <person name="Ngan C.Y."/>
            <person name="Orejas M."/>
            <person name="Orosz E."/>
            <person name="Ouedraogo J.P."/>
            <person name="Overkamp K.M."/>
            <person name="Park H.-S."/>
            <person name="Perrone G."/>
            <person name="Piumi F."/>
            <person name="Punt P.J."/>
            <person name="Ram A.F."/>
            <person name="Ramon A."/>
            <person name="Rauscher S."/>
            <person name="Record E."/>
            <person name="Riano-Pachon D.M."/>
            <person name="Robert V."/>
            <person name="Roehrig J."/>
            <person name="Ruller R."/>
            <person name="Salamov A."/>
            <person name="Salih N.S."/>
            <person name="Samson R.A."/>
            <person name="Sandor E."/>
            <person name="Sanguinetti M."/>
            <person name="Schuetze T."/>
            <person name="Sepcic K."/>
            <person name="Shelest E."/>
            <person name="Sherlock G."/>
            <person name="Sophianopoulou V."/>
            <person name="Squina F.M."/>
            <person name="Sun H."/>
            <person name="Susca A."/>
            <person name="Todd R.B."/>
            <person name="Tsang A."/>
            <person name="Unkles S.E."/>
            <person name="van de Wiele N."/>
            <person name="van Rossen-Uffink D."/>
            <person name="Oliveira J.V."/>
            <person name="Vesth T.C."/>
            <person name="Visser J."/>
            <person name="Yu J.-H."/>
            <person name="Zhou M."/>
            <person name="Andersen M.R."/>
            <person name="Archer D.B."/>
            <person name="Baker S.E."/>
            <person name="Benoit I."/>
            <person name="Brakhage A.A."/>
            <person name="Braus G.H."/>
            <person name="Fischer R."/>
            <person name="Frisvad J.C."/>
            <person name="Goldman G.H."/>
            <person name="Houbraken J."/>
            <person name="Oakley B."/>
            <person name="Pocsi I."/>
            <person name="Scazzocchio C."/>
            <person name="Seiboth B."/>
            <person name="vanKuyk P.A."/>
            <person name="Wortman J."/>
            <person name="Dyer P.S."/>
            <person name="Grigoriev I.V."/>
        </authorList>
    </citation>
    <scope>NUCLEOTIDE SEQUENCE [LARGE SCALE GENOMIC DNA]</scope>
    <source>
        <strain evidence="4">DTO 134E9</strain>
    </source>
</reference>
<name>A0A1L9R7C7_ASPWE</name>
<keyword evidence="1" id="KW-0732">Signal</keyword>
<dbReference type="VEuPathDB" id="FungiDB:ASPWEDRAFT_44799"/>
<dbReference type="GO" id="GO:0008061">
    <property type="term" value="F:chitin binding"/>
    <property type="evidence" value="ECO:0007669"/>
    <property type="project" value="InterPro"/>
</dbReference>
<feature type="chain" id="PRO_5012454039" description="Chitin-binding type-2 domain-containing protein" evidence="1">
    <location>
        <begin position="20"/>
        <end position="100"/>
    </location>
</feature>
<feature type="domain" description="Chitin-binding type-2" evidence="2">
    <location>
        <begin position="38"/>
        <end position="98"/>
    </location>
</feature>
<gene>
    <name evidence="3" type="ORF">ASPWEDRAFT_44799</name>
</gene>
<proteinExistence type="predicted"/>
<dbReference type="RefSeq" id="XP_040684496.1">
    <property type="nucleotide sequence ID" value="XM_040836355.1"/>
</dbReference>
<dbReference type="EMBL" id="KV878216">
    <property type="protein sequence ID" value="OJJ30819.1"/>
    <property type="molecule type" value="Genomic_DNA"/>
</dbReference>
<organism evidence="3 4">
    <name type="scientific">Aspergillus wentii DTO 134E9</name>
    <dbReference type="NCBI Taxonomy" id="1073089"/>
    <lineage>
        <taxon>Eukaryota</taxon>
        <taxon>Fungi</taxon>
        <taxon>Dikarya</taxon>
        <taxon>Ascomycota</taxon>
        <taxon>Pezizomycotina</taxon>
        <taxon>Eurotiomycetes</taxon>
        <taxon>Eurotiomycetidae</taxon>
        <taxon>Eurotiales</taxon>
        <taxon>Aspergillaceae</taxon>
        <taxon>Aspergillus</taxon>
        <taxon>Aspergillus subgen. Cremei</taxon>
    </lineage>
</organism>
<dbReference type="AlphaFoldDB" id="A0A1L9R7C7"/>
<evidence type="ECO:0000259" key="2">
    <source>
        <dbReference type="PROSITE" id="PS50940"/>
    </source>
</evidence>
<dbReference type="Proteomes" id="UP000184383">
    <property type="component" value="Unassembled WGS sequence"/>
</dbReference>